<sequence>MSKDPHDTFKGVSENFFFNLAYSNHLNLDERPMIIQNIKEDVTKDQIIEFYHNLEELLVQQSDKLKIQDFNLNYASSIIKQWKIQKELVTTL</sequence>
<dbReference type="Proteomes" id="UP000683925">
    <property type="component" value="Unassembled WGS sequence"/>
</dbReference>
<organism evidence="1 2">
    <name type="scientific">Paramecium octaurelia</name>
    <dbReference type="NCBI Taxonomy" id="43137"/>
    <lineage>
        <taxon>Eukaryota</taxon>
        <taxon>Sar</taxon>
        <taxon>Alveolata</taxon>
        <taxon>Ciliophora</taxon>
        <taxon>Intramacronucleata</taxon>
        <taxon>Oligohymenophorea</taxon>
        <taxon>Peniculida</taxon>
        <taxon>Parameciidae</taxon>
        <taxon>Paramecium</taxon>
    </lineage>
</organism>
<protein>
    <submittedName>
        <fullName evidence="1">Uncharacterized protein</fullName>
    </submittedName>
</protein>
<dbReference type="AlphaFoldDB" id="A0A8S1UIS5"/>
<name>A0A8S1UIS5_PAROT</name>
<evidence type="ECO:0000313" key="2">
    <source>
        <dbReference type="Proteomes" id="UP000683925"/>
    </source>
</evidence>
<proteinExistence type="predicted"/>
<evidence type="ECO:0000313" key="1">
    <source>
        <dbReference type="EMBL" id="CAD8164958.1"/>
    </source>
</evidence>
<dbReference type="EMBL" id="CAJJDP010000046">
    <property type="protein sequence ID" value="CAD8164958.1"/>
    <property type="molecule type" value="Genomic_DNA"/>
</dbReference>
<gene>
    <name evidence="1" type="ORF">POCTA_138.1.T0460017</name>
</gene>
<comment type="caution">
    <text evidence="1">The sequence shown here is derived from an EMBL/GenBank/DDBJ whole genome shotgun (WGS) entry which is preliminary data.</text>
</comment>
<reference evidence="1" key="1">
    <citation type="submission" date="2021-01" db="EMBL/GenBank/DDBJ databases">
        <authorList>
            <consortium name="Genoscope - CEA"/>
            <person name="William W."/>
        </authorList>
    </citation>
    <scope>NUCLEOTIDE SEQUENCE</scope>
</reference>
<accession>A0A8S1UIS5</accession>
<keyword evidence="2" id="KW-1185">Reference proteome</keyword>